<evidence type="ECO:0000256" key="2">
    <source>
        <dbReference type="SAM" id="MobiDB-lite"/>
    </source>
</evidence>
<dbReference type="Proteomes" id="UP000185608">
    <property type="component" value="Chromosome"/>
</dbReference>
<organism evidence="3 4">
    <name type="scientific">Halodesulfurarchaeum formicicum</name>
    <dbReference type="NCBI Taxonomy" id="1873524"/>
    <lineage>
        <taxon>Archaea</taxon>
        <taxon>Methanobacteriati</taxon>
        <taxon>Methanobacteriota</taxon>
        <taxon>Stenosarchaea group</taxon>
        <taxon>Halobacteria</taxon>
        <taxon>Halobacteriales</taxon>
        <taxon>Halobacteriaceae</taxon>
        <taxon>Halodesulfurarchaeum</taxon>
    </lineage>
</organism>
<feature type="compositionally biased region" description="Low complexity" evidence="2">
    <location>
        <begin position="246"/>
        <end position="262"/>
    </location>
</feature>
<feature type="region of interest" description="Disordered" evidence="2">
    <location>
        <begin position="36"/>
        <end position="93"/>
    </location>
</feature>
<name>A0A1D8S4Q4_9EURY</name>
<evidence type="ECO:0000313" key="3">
    <source>
        <dbReference type="EMBL" id="AOW80329.1"/>
    </source>
</evidence>
<dbReference type="KEGG" id="halh:HTSR_1149"/>
<gene>
    <name evidence="3" type="ORF">HTSR_1149</name>
</gene>
<dbReference type="EMBL" id="CP016070">
    <property type="protein sequence ID" value="AOW80329.1"/>
    <property type="molecule type" value="Genomic_DNA"/>
</dbReference>
<feature type="compositionally biased region" description="Polar residues" evidence="2">
    <location>
        <begin position="80"/>
        <end position="92"/>
    </location>
</feature>
<evidence type="ECO:0000256" key="1">
    <source>
        <dbReference type="SAM" id="Coils"/>
    </source>
</evidence>
<protein>
    <submittedName>
        <fullName evidence="3">Uncharacterized protein</fullName>
    </submittedName>
</protein>
<evidence type="ECO:0000313" key="4">
    <source>
        <dbReference type="Proteomes" id="UP000185608"/>
    </source>
</evidence>
<feature type="compositionally biased region" description="Acidic residues" evidence="2">
    <location>
        <begin position="67"/>
        <end position="79"/>
    </location>
</feature>
<feature type="coiled-coil region" evidence="1">
    <location>
        <begin position="133"/>
        <end position="195"/>
    </location>
</feature>
<proteinExistence type="predicted"/>
<feature type="compositionally biased region" description="Low complexity" evidence="2">
    <location>
        <begin position="36"/>
        <end position="66"/>
    </location>
</feature>
<accession>A0A1D8S4Q4</accession>
<feature type="compositionally biased region" description="Low complexity" evidence="2">
    <location>
        <begin position="358"/>
        <end position="375"/>
    </location>
</feature>
<keyword evidence="1" id="KW-0175">Coiled coil</keyword>
<feature type="compositionally biased region" description="Polar residues" evidence="2">
    <location>
        <begin position="337"/>
        <end position="354"/>
    </location>
</feature>
<sequence>MVVLGIVAGAGAAGAVTADQEAIDAGPIYADTNNTTETTTTIADENTTTENTTVDDNTTTENTTDLNETEPVNDTDTNETDSLNETNETTETVAPGAQLSAIVSTQQAEIRGSVSERAFGLSVAAAHSNQSKARLVANETEQLERQLAHLRNQTEEFEQAHENGTIPEGAYYAHVSRLEAQINSMERLINQTESTSESIPEEVRQAHGINSTQLETLRSQARNMSGPETAAVARSVVGPNPGQHMGQGPPAHAGPPGEAPGNGAMGPGDNSTGPAANDSMGPPADDSMGPPADDSMGPPADDSMGPPADNRTMGPPADNRTMGPPADDSTGPPAENTPGSNDRNGDSPSGQTGPPTDPGNQNPGAGNQGPPQESE</sequence>
<dbReference type="AlphaFoldDB" id="A0A1D8S4Q4"/>
<reference evidence="3 4" key="1">
    <citation type="submission" date="2016-06" db="EMBL/GenBank/DDBJ databases">
        <title>Discovery of anaerobic lithoheterotrophic haloarchaeon capable of sulfur respiration by hydrogen and formate.</title>
        <authorList>
            <person name="Sorokin D.Y."/>
            <person name="Kublanov I.V."/>
            <person name="Roman P."/>
            <person name="Sinninghe Damste J.S."/>
            <person name="Golyshin P.N."/>
            <person name="Rojo D."/>
            <person name="Ciordia S."/>
            <person name="Mena Md.C."/>
            <person name="Ferrer M."/>
            <person name="Smedile F."/>
            <person name="Messina E."/>
            <person name="La Cono V."/>
            <person name="Yakimov M.M."/>
        </authorList>
    </citation>
    <scope>NUCLEOTIDE SEQUENCE [LARGE SCALE GENOMIC DNA]</scope>
    <source>
        <strain evidence="3 4">HTSR1</strain>
    </source>
</reference>
<feature type="region of interest" description="Disordered" evidence="2">
    <location>
        <begin position="235"/>
        <end position="375"/>
    </location>
</feature>